<dbReference type="RefSeq" id="WP_188386396.1">
    <property type="nucleotide sequence ID" value="NZ_BMEY01000037.1"/>
</dbReference>
<gene>
    <name evidence="1" type="ORF">GCM10008025_39410</name>
</gene>
<dbReference type="InterPro" id="IPR025444">
    <property type="entry name" value="Monooxy_af470"/>
</dbReference>
<keyword evidence="2" id="KW-1185">Reference proteome</keyword>
<dbReference type="SUPFAM" id="SSF54909">
    <property type="entry name" value="Dimeric alpha+beta barrel"/>
    <property type="match status" value="1"/>
</dbReference>
<protein>
    <submittedName>
        <fullName evidence="1">Transcriptional regulator</fullName>
    </submittedName>
</protein>
<reference evidence="1" key="2">
    <citation type="submission" date="2020-09" db="EMBL/GenBank/DDBJ databases">
        <authorList>
            <person name="Sun Q."/>
            <person name="Zhou Y."/>
        </authorList>
    </citation>
    <scope>NUCLEOTIDE SEQUENCE</scope>
    <source>
        <strain evidence="1">CGMCC 1.12408</strain>
    </source>
</reference>
<dbReference type="EMBL" id="BMEY01000037">
    <property type="protein sequence ID" value="GGA93140.1"/>
    <property type="molecule type" value="Genomic_DNA"/>
</dbReference>
<name>A0A916SE62_9BACI</name>
<dbReference type="Proteomes" id="UP000613512">
    <property type="component" value="Unassembled WGS sequence"/>
</dbReference>
<proteinExistence type="predicted"/>
<evidence type="ECO:0000313" key="1">
    <source>
        <dbReference type="EMBL" id="GGA93140.1"/>
    </source>
</evidence>
<dbReference type="Pfam" id="PF13826">
    <property type="entry name" value="Monooxy_af470-like"/>
    <property type="match status" value="1"/>
</dbReference>
<organism evidence="1 2">
    <name type="scientific">Ornithinibacillus halotolerans</name>
    <dbReference type="NCBI Taxonomy" id="1274357"/>
    <lineage>
        <taxon>Bacteria</taxon>
        <taxon>Bacillati</taxon>
        <taxon>Bacillota</taxon>
        <taxon>Bacilli</taxon>
        <taxon>Bacillales</taxon>
        <taxon>Bacillaceae</taxon>
        <taxon>Ornithinibacillus</taxon>
    </lineage>
</organism>
<dbReference type="InterPro" id="IPR011008">
    <property type="entry name" value="Dimeric_a/b-barrel"/>
</dbReference>
<sequence length="163" mass="18862">MAQKLFTGRFTTDNNKDIVVFLIGMRINKRLAFRKWLPVMKAMPPMIRELYTNKEELGFLSLESFLGLRTTVLITYWRSTEDLLAYAKGNKHLTAWREFNKKIGDNEAVGVYHETYTIPNGNYEAVYRNMPIYGLGKAMPHKIITPEKSTAKKRLNALNKISN</sequence>
<reference evidence="1" key="1">
    <citation type="journal article" date="2014" name="Int. J. Syst. Evol. Microbiol.">
        <title>Complete genome sequence of Corynebacterium casei LMG S-19264T (=DSM 44701T), isolated from a smear-ripened cheese.</title>
        <authorList>
            <consortium name="US DOE Joint Genome Institute (JGI-PGF)"/>
            <person name="Walter F."/>
            <person name="Albersmeier A."/>
            <person name="Kalinowski J."/>
            <person name="Ruckert C."/>
        </authorList>
    </citation>
    <scope>NUCLEOTIDE SEQUENCE</scope>
    <source>
        <strain evidence="1">CGMCC 1.12408</strain>
    </source>
</reference>
<evidence type="ECO:0000313" key="2">
    <source>
        <dbReference type="Proteomes" id="UP000613512"/>
    </source>
</evidence>
<accession>A0A916SE62</accession>
<dbReference type="AlphaFoldDB" id="A0A916SE62"/>
<comment type="caution">
    <text evidence="1">The sequence shown here is derived from an EMBL/GenBank/DDBJ whole genome shotgun (WGS) entry which is preliminary data.</text>
</comment>